<keyword evidence="3" id="KW-1185">Reference proteome</keyword>
<dbReference type="AlphaFoldDB" id="A0A1Y6CNS1"/>
<dbReference type="InterPro" id="IPR010982">
    <property type="entry name" value="Lambda_DNA-bd_dom_sf"/>
</dbReference>
<keyword evidence="1" id="KW-0175">Coiled coil</keyword>
<accession>A0A1Y6CNS1</accession>
<reference evidence="3" key="1">
    <citation type="submission" date="2017-04" db="EMBL/GenBank/DDBJ databases">
        <authorList>
            <person name="Varghese N."/>
            <person name="Submissions S."/>
        </authorList>
    </citation>
    <scope>NUCLEOTIDE SEQUENCE [LARGE SCALE GENOMIC DNA]</scope>
    <source>
        <strain evidence="3">RKEM611</strain>
    </source>
</reference>
<dbReference type="Proteomes" id="UP000192907">
    <property type="component" value="Unassembled WGS sequence"/>
</dbReference>
<evidence type="ECO:0000313" key="3">
    <source>
        <dbReference type="Proteomes" id="UP000192907"/>
    </source>
</evidence>
<evidence type="ECO:0000313" key="2">
    <source>
        <dbReference type="EMBL" id="SMF80425.1"/>
    </source>
</evidence>
<dbReference type="GO" id="GO:0003677">
    <property type="term" value="F:DNA binding"/>
    <property type="evidence" value="ECO:0007669"/>
    <property type="project" value="InterPro"/>
</dbReference>
<proteinExistence type="predicted"/>
<sequence length="220" mass="25070">MDGIELIAAANQIRFEPRKLTQAQLAEEYGLSQQWISRLRFIGKADLRTRNLLQAMTKSTIKRLVDFVRGKTKGRTLKTKLALLARVVQRPRSISIYNRGTKTLQRSLQSARNKLAEAITDRQSAKVDAVAARRETEELGQKYRKVARYAKHLKVSLHNALKGVGRPSEKPSSPPDPNLLRYVDTLRQKFGVRVELIENQIIFDCMKPDTTFGTLERLSL</sequence>
<feature type="coiled-coil region" evidence="1">
    <location>
        <begin position="101"/>
        <end position="128"/>
    </location>
</feature>
<protein>
    <submittedName>
        <fullName evidence="2">Uncharacterized protein</fullName>
    </submittedName>
</protein>
<gene>
    <name evidence="2" type="ORF">SAMN06296036_13511</name>
</gene>
<dbReference type="EMBL" id="FWZT01000035">
    <property type="protein sequence ID" value="SMF80425.1"/>
    <property type="molecule type" value="Genomic_DNA"/>
</dbReference>
<organism evidence="2 3">
    <name type="scientific">Pseudobacteriovorax antillogorgiicola</name>
    <dbReference type="NCBI Taxonomy" id="1513793"/>
    <lineage>
        <taxon>Bacteria</taxon>
        <taxon>Pseudomonadati</taxon>
        <taxon>Bdellovibrionota</taxon>
        <taxon>Oligoflexia</taxon>
        <taxon>Oligoflexales</taxon>
        <taxon>Pseudobacteriovoracaceae</taxon>
        <taxon>Pseudobacteriovorax</taxon>
    </lineage>
</organism>
<dbReference type="SUPFAM" id="SSF47413">
    <property type="entry name" value="lambda repressor-like DNA-binding domains"/>
    <property type="match status" value="1"/>
</dbReference>
<evidence type="ECO:0000256" key="1">
    <source>
        <dbReference type="SAM" id="Coils"/>
    </source>
</evidence>
<name>A0A1Y6CNS1_9BACT</name>
<dbReference type="RefSeq" id="WP_132325605.1">
    <property type="nucleotide sequence ID" value="NZ_FWZT01000035.1"/>
</dbReference>